<evidence type="ECO:0000313" key="2">
    <source>
        <dbReference type="EMBL" id="PQV63489.1"/>
    </source>
</evidence>
<dbReference type="InParanoid" id="A0A2S8SRW5"/>
<keyword evidence="1" id="KW-0812">Transmembrane</keyword>
<keyword evidence="1" id="KW-0472">Membrane</keyword>
<protein>
    <submittedName>
        <fullName evidence="2">Uncharacterized protein</fullName>
    </submittedName>
</protein>
<gene>
    <name evidence="2" type="ORF">B1R32_11150</name>
</gene>
<evidence type="ECO:0000256" key="1">
    <source>
        <dbReference type="SAM" id="Phobius"/>
    </source>
</evidence>
<keyword evidence="3" id="KW-1185">Reference proteome</keyword>
<feature type="transmembrane region" description="Helical" evidence="1">
    <location>
        <begin position="129"/>
        <end position="148"/>
    </location>
</feature>
<dbReference type="RefSeq" id="WP_193510751.1">
    <property type="nucleotide sequence ID" value="NZ_NIGF01000011.1"/>
</dbReference>
<organism evidence="2 3">
    <name type="scientific">Abditibacterium utsteinense</name>
    <dbReference type="NCBI Taxonomy" id="1960156"/>
    <lineage>
        <taxon>Bacteria</taxon>
        <taxon>Pseudomonadati</taxon>
        <taxon>Abditibacteriota</taxon>
        <taxon>Abditibacteriia</taxon>
        <taxon>Abditibacteriales</taxon>
        <taxon>Abditibacteriaceae</taxon>
        <taxon>Abditibacterium</taxon>
    </lineage>
</organism>
<dbReference type="AlphaFoldDB" id="A0A2S8SRW5"/>
<feature type="transmembrane region" description="Helical" evidence="1">
    <location>
        <begin position="101"/>
        <end position="123"/>
    </location>
</feature>
<dbReference type="EMBL" id="NIGF01000011">
    <property type="protein sequence ID" value="PQV63489.1"/>
    <property type="molecule type" value="Genomic_DNA"/>
</dbReference>
<evidence type="ECO:0000313" key="3">
    <source>
        <dbReference type="Proteomes" id="UP000237684"/>
    </source>
</evidence>
<accession>A0A2S8SRW5</accession>
<sequence>MNILLKYRIVLGGFMLGLLLSGLTAFPLVWELGLLTDWLLPHREQFPALFEWISRVKVGLDHNDIYYPFIAYGTDWLAFGHMMICAAYVGPWRDPIRNRFVLEWGMFCCIAIIPVAFICGPIRQIPLGWTILDCMFGIVGIVPLFLCWKWSKQMEAAHNLAADSTKNEGNPVEI</sequence>
<comment type="caution">
    <text evidence="2">The sequence shown here is derived from an EMBL/GenBank/DDBJ whole genome shotgun (WGS) entry which is preliminary data.</text>
</comment>
<feature type="transmembrane region" description="Helical" evidence="1">
    <location>
        <begin position="65"/>
        <end position="89"/>
    </location>
</feature>
<dbReference type="Proteomes" id="UP000237684">
    <property type="component" value="Unassembled WGS sequence"/>
</dbReference>
<name>A0A2S8SRW5_9BACT</name>
<keyword evidence="1" id="KW-1133">Transmembrane helix</keyword>
<proteinExistence type="predicted"/>
<reference evidence="2 3" key="1">
    <citation type="journal article" date="2018" name="Syst. Appl. Microbiol.">
        <title>Abditibacterium utsteinense sp. nov., the first cultivated member of candidate phylum FBP, isolated from ice-free Antarctic soil samples.</title>
        <authorList>
            <person name="Tahon G."/>
            <person name="Tytgat B."/>
            <person name="Lebbe L."/>
            <person name="Carlier A."/>
            <person name="Willems A."/>
        </authorList>
    </citation>
    <scope>NUCLEOTIDE SEQUENCE [LARGE SCALE GENOMIC DNA]</scope>
    <source>
        <strain evidence="2 3">LMG 29911</strain>
    </source>
</reference>